<reference evidence="2 3" key="1">
    <citation type="journal article" date="2019" name="Int. J. Syst. Evol. Microbiol.">
        <title>The Global Catalogue of Microorganisms (GCM) 10K type strain sequencing project: providing services to taxonomists for standard genome sequencing and annotation.</title>
        <authorList>
            <consortium name="The Broad Institute Genomics Platform"/>
            <consortium name="The Broad Institute Genome Sequencing Center for Infectious Disease"/>
            <person name="Wu L."/>
            <person name="Ma J."/>
        </authorList>
    </citation>
    <scope>NUCLEOTIDE SEQUENCE [LARGE SCALE GENOMIC DNA]</scope>
    <source>
        <strain evidence="2 3">XZGYJ-43</strain>
    </source>
</reference>
<organism evidence="2 3">
    <name type="scientific">Halospeciosus flavus</name>
    <dbReference type="NCBI Taxonomy" id="3032283"/>
    <lineage>
        <taxon>Archaea</taxon>
        <taxon>Methanobacteriati</taxon>
        <taxon>Methanobacteriota</taxon>
        <taxon>Stenosarchaea group</taxon>
        <taxon>Halobacteria</taxon>
        <taxon>Halobacteriales</taxon>
        <taxon>Halobacteriaceae</taxon>
        <taxon>Halospeciosus</taxon>
    </lineage>
</organism>
<name>A0ABD5Z396_9EURY</name>
<feature type="compositionally biased region" description="Low complexity" evidence="1">
    <location>
        <begin position="291"/>
        <end position="315"/>
    </location>
</feature>
<dbReference type="EMBL" id="JBHTAR010000011">
    <property type="protein sequence ID" value="MFC7199623.1"/>
    <property type="molecule type" value="Genomic_DNA"/>
</dbReference>
<keyword evidence="3" id="KW-1185">Reference proteome</keyword>
<proteinExistence type="predicted"/>
<dbReference type="Proteomes" id="UP001596447">
    <property type="component" value="Unassembled WGS sequence"/>
</dbReference>
<evidence type="ECO:0000313" key="3">
    <source>
        <dbReference type="Proteomes" id="UP001596447"/>
    </source>
</evidence>
<comment type="caution">
    <text evidence="2">The sequence shown here is derived from an EMBL/GenBank/DDBJ whole genome shotgun (WGS) entry which is preliminary data.</text>
</comment>
<feature type="compositionally biased region" description="Basic and acidic residues" evidence="1">
    <location>
        <begin position="280"/>
        <end position="289"/>
    </location>
</feature>
<evidence type="ECO:0000256" key="1">
    <source>
        <dbReference type="SAM" id="MobiDB-lite"/>
    </source>
</evidence>
<protein>
    <submittedName>
        <fullName evidence="2">WD40/YVTN/BNR-like repeat-containing protein</fullName>
    </submittedName>
</protein>
<dbReference type="SUPFAM" id="SSF63829">
    <property type="entry name" value="Calcium-dependent phosphotriesterase"/>
    <property type="match status" value="1"/>
</dbReference>
<dbReference type="RefSeq" id="WP_279529552.1">
    <property type="nucleotide sequence ID" value="NZ_CP122312.1"/>
</dbReference>
<sequence>MVSTVDGPYAVADKGVLVRRQDDGDWAVVFDDGPATRDNSLFAAAATDDGERVWFAGSSGALGYYDVTTNEKHDYTAPKEKTSTWEAIAVSGKAGNEKLLVANGSGEVLPGYVDGCCPQWGQVSKPDGTDSSTGGSGATITGLAASPDGYGYAINSSGSVFMTTADDAWEKIGIENAQVNFTDVYADGETVLVTAGSGRVYRYEPNCKNWTPLGVASVTLNSIAHDGDELVAVGNDGVVFRKKGNSKWTKRPTPTSNDLNSVTLSDGIDAAVGKAGTILERGDRDDQNKKTGSQQDGSTSDSTSGDSTSDSTTSS</sequence>
<accession>A0ABD5Z396</accession>
<gene>
    <name evidence="2" type="ORF">ACFQJ9_09395</name>
</gene>
<evidence type="ECO:0000313" key="2">
    <source>
        <dbReference type="EMBL" id="MFC7199623.1"/>
    </source>
</evidence>
<dbReference type="AlphaFoldDB" id="A0ABD5Z396"/>
<feature type="region of interest" description="Disordered" evidence="1">
    <location>
        <begin position="275"/>
        <end position="315"/>
    </location>
</feature>